<sequence>MSDKLKRIDLVTDDLRLGDRDERTDLVGNFKNTEEAINAIIGWIDSDDTSDFVSKEDLEIMLKGLRDMIKENNKDLKERINRILLGTDVESIEIVVTQILKQRGVID</sequence>
<organism evidence="1 2">
    <name type="scientific">Pediococcus acidilactici</name>
    <dbReference type="NCBI Taxonomy" id="1254"/>
    <lineage>
        <taxon>Bacteria</taxon>
        <taxon>Bacillati</taxon>
        <taxon>Bacillota</taxon>
        <taxon>Bacilli</taxon>
        <taxon>Lactobacillales</taxon>
        <taxon>Lactobacillaceae</taxon>
        <taxon>Pediococcus</taxon>
        <taxon>Pediococcus acidilactici group</taxon>
    </lineage>
</organism>
<gene>
    <name evidence="1" type="ORF">R0H03_06305</name>
</gene>
<comment type="caution">
    <text evidence="1">The sequence shown here is derived from an EMBL/GenBank/DDBJ whole genome shotgun (WGS) entry which is preliminary data.</text>
</comment>
<dbReference type="EMBL" id="JAWJAX010000006">
    <property type="protein sequence ID" value="MDV2911470.1"/>
    <property type="molecule type" value="Genomic_DNA"/>
</dbReference>
<accession>A0AAW8YMU2</accession>
<dbReference type="AlphaFoldDB" id="A0AAW8YMU2"/>
<name>A0AAW8YMU2_PEDAC</name>
<reference evidence="1" key="1">
    <citation type="journal article" date="2023" name="PeerJ">
        <title>Selection and evaluation of lactic acid bacteria from chicken feces in Thailand as potential probiotics.</title>
        <authorList>
            <person name="Khurajog B."/>
            <person name="Disastra Y."/>
            <person name="Lawwyne L.D."/>
            <person name="Sirichokchatchawan W."/>
            <person name="Niyomtham W."/>
            <person name="Yindee J."/>
            <person name="Hampson D.J."/>
            <person name="Prapasarakul N."/>
        </authorList>
    </citation>
    <scope>NUCLEOTIDE SEQUENCE</scope>
    <source>
        <strain evidence="1">BF14</strain>
    </source>
</reference>
<proteinExistence type="predicted"/>
<evidence type="ECO:0000313" key="1">
    <source>
        <dbReference type="EMBL" id="MDV2911470.1"/>
    </source>
</evidence>
<reference evidence="1" key="2">
    <citation type="submission" date="2023-10" db="EMBL/GenBank/DDBJ databases">
        <authorList>
            <person name="Khurajog B."/>
        </authorList>
    </citation>
    <scope>NUCLEOTIDE SEQUENCE</scope>
    <source>
        <strain evidence="1">BF14</strain>
    </source>
</reference>
<dbReference type="Proteomes" id="UP001280415">
    <property type="component" value="Unassembled WGS sequence"/>
</dbReference>
<dbReference type="RefSeq" id="WP_159214776.1">
    <property type="nucleotide sequence ID" value="NZ_CP138502.1"/>
</dbReference>
<protein>
    <submittedName>
        <fullName evidence="1">Uncharacterized protein</fullName>
    </submittedName>
</protein>
<evidence type="ECO:0000313" key="2">
    <source>
        <dbReference type="Proteomes" id="UP001280415"/>
    </source>
</evidence>